<evidence type="ECO:0000256" key="4">
    <source>
        <dbReference type="ARBA" id="ARBA00022723"/>
    </source>
</evidence>
<dbReference type="SFLD" id="SFLDG01017">
    <property type="entry name" value="Polyprenyl_Transferase_Like"/>
    <property type="match status" value="1"/>
</dbReference>
<feature type="region of interest" description="Disordered" evidence="7">
    <location>
        <begin position="417"/>
        <end position="463"/>
    </location>
</feature>
<keyword evidence="5" id="KW-0460">Magnesium</keyword>
<dbReference type="InterPro" id="IPR008949">
    <property type="entry name" value="Isoprenoid_synthase_dom_sf"/>
</dbReference>
<evidence type="ECO:0000313" key="9">
    <source>
        <dbReference type="Proteomes" id="UP000649259"/>
    </source>
</evidence>
<reference evidence="9" key="1">
    <citation type="submission" date="2023-07" db="EMBL/GenBank/DDBJ databases">
        <title>Whole genome shotgun sequence of Streptomyces cacaoi subsp. asoensis NBRC 13813.</title>
        <authorList>
            <person name="Komaki H."/>
            <person name="Tamura T."/>
        </authorList>
    </citation>
    <scope>NUCLEOTIDE SEQUENCE [LARGE SCALE GENOMIC DNA]</scope>
    <source>
        <strain evidence="9">NBRC 13813</strain>
    </source>
</reference>
<evidence type="ECO:0000256" key="6">
    <source>
        <dbReference type="RuleBase" id="RU004466"/>
    </source>
</evidence>
<dbReference type="Pfam" id="PF00348">
    <property type="entry name" value="polyprenyl_synt"/>
    <property type="match status" value="1"/>
</dbReference>
<dbReference type="GeneID" id="91469996"/>
<feature type="compositionally biased region" description="Basic and acidic residues" evidence="7">
    <location>
        <begin position="1"/>
        <end position="11"/>
    </location>
</feature>
<gene>
    <name evidence="8" type="ORF">Saso_20940</name>
</gene>
<evidence type="ECO:0000256" key="2">
    <source>
        <dbReference type="ARBA" id="ARBA00006706"/>
    </source>
</evidence>
<dbReference type="PROSITE" id="PS00723">
    <property type="entry name" value="POLYPRENYL_SYNTHASE_1"/>
    <property type="match status" value="1"/>
</dbReference>
<evidence type="ECO:0000256" key="7">
    <source>
        <dbReference type="SAM" id="MobiDB-lite"/>
    </source>
</evidence>
<evidence type="ECO:0000256" key="3">
    <source>
        <dbReference type="ARBA" id="ARBA00022679"/>
    </source>
</evidence>
<dbReference type="RefSeq" id="WP_189918810.1">
    <property type="nucleotide sequence ID" value="NZ_BMSI01000002.1"/>
</dbReference>
<proteinExistence type="inferred from homology"/>
<dbReference type="Proteomes" id="UP000649259">
    <property type="component" value="Unassembled WGS sequence"/>
</dbReference>
<comment type="caution">
    <text evidence="8">The sequence shown here is derived from an EMBL/GenBank/DDBJ whole genome shotgun (WGS) entry which is preliminary data.</text>
</comment>
<dbReference type="Gene3D" id="1.10.600.10">
    <property type="entry name" value="Farnesyl Diphosphate Synthase"/>
    <property type="match status" value="1"/>
</dbReference>
<evidence type="ECO:0000256" key="1">
    <source>
        <dbReference type="ARBA" id="ARBA00001946"/>
    </source>
</evidence>
<dbReference type="PROSITE" id="PS00444">
    <property type="entry name" value="POLYPRENYL_SYNTHASE_2"/>
    <property type="match status" value="1"/>
</dbReference>
<keyword evidence="3 6" id="KW-0808">Transferase</keyword>
<dbReference type="InterPro" id="IPR000092">
    <property type="entry name" value="Polyprenyl_synt"/>
</dbReference>
<organism evidence="8 9">
    <name type="scientific">Streptomyces asoensis</name>
    <dbReference type="NCBI Taxonomy" id="249586"/>
    <lineage>
        <taxon>Bacteria</taxon>
        <taxon>Bacillati</taxon>
        <taxon>Actinomycetota</taxon>
        <taxon>Actinomycetes</taxon>
        <taxon>Kitasatosporales</taxon>
        <taxon>Streptomycetaceae</taxon>
        <taxon>Streptomyces</taxon>
    </lineage>
</organism>
<comment type="cofactor">
    <cofactor evidence="1">
        <name>Mg(2+)</name>
        <dbReference type="ChEBI" id="CHEBI:18420"/>
    </cofactor>
</comment>
<comment type="similarity">
    <text evidence="2 6">Belongs to the FPP/GGPP synthase family.</text>
</comment>
<keyword evidence="9" id="KW-1185">Reference proteome</keyword>
<dbReference type="SFLD" id="SFLDS00005">
    <property type="entry name" value="Isoprenoid_Synthase_Type_I"/>
    <property type="match status" value="1"/>
</dbReference>
<dbReference type="PANTHER" id="PTHR12001:SF85">
    <property type="entry name" value="SHORT CHAIN ISOPRENYL DIPHOSPHATE SYNTHASE"/>
    <property type="match status" value="1"/>
</dbReference>
<feature type="compositionally biased region" description="Low complexity" evidence="7">
    <location>
        <begin position="417"/>
        <end position="428"/>
    </location>
</feature>
<keyword evidence="4" id="KW-0479">Metal-binding</keyword>
<accession>A0ABQ3RX50</accession>
<dbReference type="EMBL" id="BNEB01000002">
    <property type="protein sequence ID" value="GHI60444.1"/>
    <property type="molecule type" value="Genomic_DNA"/>
</dbReference>
<evidence type="ECO:0000313" key="8">
    <source>
        <dbReference type="EMBL" id="GHI60444.1"/>
    </source>
</evidence>
<evidence type="ECO:0008006" key="10">
    <source>
        <dbReference type="Google" id="ProtNLM"/>
    </source>
</evidence>
<dbReference type="PANTHER" id="PTHR12001">
    <property type="entry name" value="GERANYLGERANYL PYROPHOSPHATE SYNTHASE"/>
    <property type="match status" value="1"/>
</dbReference>
<feature type="region of interest" description="Disordered" evidence="7">
    <location>
        <begin position="1"/>
        <end position="43"/>
    </location>
</feature>
<protein>
    <recommendedName>
        <fullName evidence="10">Geranylgeranyl pyrophosphate synthase</fullName>
    </recommendedName>
</protein>
<dbReference type="SUPFAM" id="SSF48576">
    <property type="entry name" value="Terpenoid synthases"/>
    <property type="match status" value="1"/>
</dbReference>
<dbReference type="InterPro" id="IPR033749">
    <property type="entry name" value="Polyprenyl_synt_CS"/>
</dbReference>
<sequence>MRPSKAKDHHAAVPQPPGPSHASRQTSAAGTHPRPVDFGASPGSLPEGAVGVPLLPDVSDLRVVDDDVPAAVGRLLGELLAERTAQAAVLDQVFAHDLAERVARFTLDGGKRTRSQFVWWALRACGGEGRAAAAALRVGAALELIQTCALVHDDVMDGSRLRRGRPALHADVETQYAAVAPTAQDARFGEAAAILAGDLALAWADDVLADTELAPDTARRVRGVWSAMRMEMVAGQYLDLQGQITSSRSSARAVRAACLKSALYSVERPLALGAALAGADAATTAALCSAGRCVGIAFQLRDDLNDVFGSATRTGKASGDDIRSGKPTYLVAVAQARAEAAGDRGALSVLRRSLGRADLSETGLAEVRGVLVATGAREAVEARIERLAVQGMRHLDSVTLRGDGRLRLRALLRSAAGAPPAGRTPYGPSDTAAPSDPPVDRTAAAGGPSGSLLLTAGAEGATR</sequence>
<name>A0ABQ3RX50_9ACTN</name>
<evidence type="ECO:0000256" key="5">
    <source>
        <dbReference type="ARBA" id="ARBA00022842"/>
    </source>
</evidence>